<dbReference type="EMBL" id="GBRH01185394">
    <property type="protein sequence ID" value="JAE12502.1"/>
    <property type="molecule type" value="Transcribed_RNA"/>
</dbReference>
<proteinExistence type="predicted"/>
<protein>
    <submittedName>
        <fullName evidence="1">Uncharacterized protein</fullName>
    </submittedName>
</protein>
<sequence length="35" mass="4082">MQVLLQMTVCNCLLFYACWFSLKYSRDLSYAVGTI</sequence>
<accession>A0A0A9FJI7</accession>
<organism evidence="1">
    <name type="scientific">Arundo donax</name>
    <name type="common">Giant reed</name>
    <name type="synonym">Donax arundinaceus</name>
    <dbReference type="NCBI Taxonomy" id="35708"/>
    <lineage>
        <taxon>Eukaryota</taxon>
        <taxon>Viridiplantae</taxon>
        <taxon>Streptophyta</taxon>
        <taxon>Embryophyta</taxon>
        <taxon>Tracheophyta</taxon>
        <taxon>Spermatophyta</taxon>
        <taxon>Magnoliopsida</taxon>
        <taxon>Liliopsida</taxon>
        <taxon>Poales</taxon>
        <taxon>Poaceae</taxon>
        <taxon>PACMAD clade</taxon>
        <taxon>Arundinoideae</taxon>
        <taxon>Arundineae</taxon>
        <taxon>Arundo</taxon>
    </lineage>
</organism>
<dbReference type="AlphaFoldDB" id="A0A0A9FJI7"/>
<reference evidence="1" key="2">
    <citation type="journal article" date="2015" name="Data Brief">
        <title>Shoot transcriptome of the giant reed, Arundo donax.</title>
        <authorList>
            <person name="Barrero R.A."/>
            <person name="Guerrero F.D."/>
            <person name="Moolhuijzen P."/>
            <person name="Goolsby J.A."/>
            <person name="Tidwell J."/>
            <person name="Bellgard S.E."/>
            <person name="Bellgard M.I."/>
        </authorList>
    </citation>
    <scope>NUCLEOTIDE SEQUENCE</scope>
    <source>
        <tissue evidence="1">Shoot tissue taken approximately 20 cm above the soil surface</tissue>
    </source>
</reference>
<reference evidence="1" key="1">
    <citation type="submission" date="2014-09" db="EMBL/GenBank/DDBJ databases">
        <authorList>
            <person name="Magalhaes I.L.F."/>
            <person name="Oliveira U."/>
            <person name="Santos F.R."/>
            <person name="Vidigal T.H.D.A."/>
            <person name="Brescovit A.D."/>
            <person name="Santos A.J."/>
        </authorList>
    </citation>
    <scope>NUCLEOTIDE SEQUENCE</scope>
    <source>
        <tissue evidence="1">Shoot tissue taken approximately 20 cm above the soil surface</tissue>
    </source>
</reference>
<evidence type="ECO:0000313" key="1">
    <source>
        <dbReference type="EMBL" id="JAE12502.1"/>
    </source>
</evidence>
<name>A0A0A9FJI7_ARUDO</name>